<dbReference type="HOGENOM" id="CLU_130257_5_1_12"/>
<dbReference type="RefSeq" id="WP_013606284.1">
    <property type="nucleotide sequence ID" value="NC_015152.1"/>
</dbReference>
<organism evidence="2 3">
    <name type="scientific">Sphaerochaeta globosa (strain ATCC BAA-1886 / DSM 22777 / Buddy)</name>
    <name type="common">Spirochaeta sp. (strain Buddy)</name>
    <dbReference type="NCBI Taxonomy" id="158189"/>
    <lineage>
        <taxon>Bacteria</taxon>
        <taxon>Pseudomonadati</taxon>
        <taxon>Spirochaetota</taxon>
        <taxon>Spirochaetia</taxon>
        <taxon>Spirochaetales</taxon>
        <taxon>Sphaerochaetaceae</taxon>
        <taxon>Sphaerochaeta</taxon>
    </lineage>
</organism>
<dbReference type="InterPro" id="IPR043519">
    <property type="entry name" value="NT_sf"/>
</dbReference>
<evidence type="ECO:0000313" key="2">
    <source>
        <dbReference type="EMBL" id="ADY12431.1"/>
    </source>
</evidence>
<accession>F0RY07</accession>
<keyword evidence="3" id="KW-1185">Reference proteome</keyword>
<name>F0RY07_SPHGB</name>
<gene>
    <name evidence="2" type="ordered locus">SpiBuddy_0602</name>
</gene>
<evidence type="ECO:0000313" key="3">
    <source>
        <dbReference type="Proteomes" id="UP000008466"/>
    </source>
</evidence>
<evidence type="ECO:0000259" key="1">
    <source>
        <dbReference type="Pfam" id="PF18765"/>
    </source>
</evidence>
<dbReference type="InterPro" id="IPR052548">
    <property type="entry name" value="Type_VII_TA_antitoxin"/>
</dbReference>
<dbReference type="eggNOG" id="COG1708">
    <property type="taxonomic scope" value="Bacteria"/>
</dbReference>
<proteinExistence type="predicted"/>
<dbReference type="OrthoDB" id="9803106at2"/>
<feature type="domain" description="Polymerase beta nucleotidyltransferase" evidence="1">
    <location>
        <begin position="22"/>
        <end position="107"/>
    </location>
</feature>
<dbReference type="InterPro" id="IPR041633">
    <property type="entry name" value="Polbeta"/>
</dbReference>
<dbReference type="Gene3D" id="3.30.460.10">
    <property type="entry name" value="Beta Polymerase, domain 2"/>
    <property type="match status" value="1"/>
</dbReference>
<dbReference type="AlphaFoldDB" id="F0RY07"/>
<dbReference type="EMBL" id="CP002541">
    <property type="protein sequence ID" value="ADY12431.1"/>
    <property type="molecule type" value="Genomic_DNA"/>
</dbReference>
<dbReference type="Proteomes" id="UP000008466">
    <property type="component" value="Chromosome"/>
</dbReference>
<sequence>MKSKPDAKELGLRPEILDQLDILFKSYKEIDAVILYGSRAKGTYRPGSDIDITIKGEHFEDSLVGKLAEEIDDLLLPYSFDISSWSQIDNPDLLAHIERVGIIIYQKPKPAIEAR</sequence>
<dbReference type="PANTHER" id="PTHR33933:SF1">
    <property type="entry name" value="PROTEIN ADENYLYLTRANSFERASE MNTA-RELATED"/>
    <property type="match status" value="1"/>
</dbReference>
<dbReference type="CDD" id="cd05403">
    <property type="entry name" value="NT_KNTase_like"/>
    <property type="match status" value="1"/>
</dbReference>
<dbReference type="KEGG" id="sbu:SpiBuddy_0602"/>
<dbReference type="STRING" id="158189.SpiBuddy_0602"/>
<dbReference type="PANTHER" id="PTHR33933">
    <property type="entry name" value="NUCLEOTIDYLTRANSFERASE"/>
    <property type="match status" value="1"/>
</dbReference>
<protein>
    <submittedName>
        <fullName evidence="2">DNA polymerase beta domain protein region</fullName>
    </submittedName>
</protein>
<dbReference type="SUPFAM" id="SSF81301">
    <property type="entry name" value="Nucleotidyltransferase"/>
    <property type="match status" value="1"/>
</dbReference>
<reference evidence="3" key="1">
    <citation type="submission" date="2011-02" db="EMBL/GenBank/DDBJ databases">
        <title>Complete sequence of Spirochaeta sp. Buddy.</title>
        <authorList>
            <person name="Lucas S."/>
            <person name="Copeland A."/>
            <person name="Lapidus A."/>
            <person name="Cheng J.-F."/>
            <person name="Goodwin L."/>
            <person name="Pitluck S."/>
            <person name="Zeytun A."/>
            <person name="Detter J.C."/>
            <person name="Han C."/>
            <person name="Tapia R."/>
            <person name="Land M."/>
            <person name="Hauser L."/>
            <person name="Kyrpides N."/>
            <person name="Ivanova N."/>
            <person name="Mikhailova N."/>
            <person name="Pagani I."/>
            <person name="Ritalahti K.M."/>
            <person name="Loeffler F.E."/>
            <person name="Woyke T."/>
        </authorList>
    </citation>
    <scope>NUCLEOTIDE SEQUENCE [LARGE SCALE GENOMIC DNA]</scope>
    <source>
        <strain evidence="3">ATCC BAA-1886 / DSM 22777 / Buddy</strain>
    </source>
</reference>
<dbReference type="Pfam" id="PF18765">
    <property type="entry name" value="Polbeta"/>
    <property type="match status" value="1"/>
</dbReference>